<dbReference type="PANTHER" id="PTHR43798">
    <property type="entry name" value="MONOACYLGLYCEROL LIPASE"/>
    <property type="match status" value="1"/>
</dbReference>
<dbReference type="InterPro" id="IPR000073">
    <property type="entry name" value="AB_hydrolase_1"/>
</dbReference>
<dbReference type="SUPFAM" id="SSF53474">
    <property type="entry name" value="alpha/beta-Hydrolases"/>
    <property type="match status" value="1"/>
</dbReference>
<dbReference type="RefSeq" id="WP_311626765.1">
    <property type="nucleotide sequence ID" value="NZ_JAVRFE010000050.1"/>
</dbReference>
<protein>
    <submittedName>
        <fullName evidence="3">Alpha/beta hydrolase</fullName>
    </submittedName>
</protein>
<dbReference type="EMBL" id="JAVRFE010000050">
    <property type="protein sequence ID" value="MDT0459755.1"/>
    <property type="molecule type" value="Genomic_DNA"/>
</dbReference>
<dbReference type="Pfam" id="PF00561">
    <property type="entry name" value="Abhydrolase_1"/>
    <property type="match status" value="1"/>
</dbReference>
<organism evidence="3 4">
    <name type="scientific">Streptomyces mooreae</name>
    <dbReference type="NCBI Taxonomy" id="3075523"/>
    <lineage>
        <taxon>Bacteria</taxon>
        <taxon>Bacillati</taxon>
        <taxon>Actinomycetota</taxon>
        <taxon>Actinomycetes</taxon>
        <taxon>Kitasatosporales</taxon>
        <taxon>Streptomycetaceae</taxon>
        <taxon>Streptomyces</taxon>
    </lineage>
</organism>
<dbReference type="InterPro" id="IPR029058">
    <property type="entry name" value="AB_hydrolase_fold"/>
</dbReference>
<dbReference type="InterPro" id="IPR050266">
    <property type="entry name" value="AB_hydrolase_sf"/>
</dbReference>
<feature type="domain" description="AB hydrolase-1" evidence="2">
    <location>
        <begin position="44"/>
        <end position="149"/>
    </location>
</feature>
<evidence type="ECO:0000259" key="2">
    <source>
        <dbReference type="Pfam" id="PF00561"/>
    </source>
</evidence>
<dbReference type="PANTHER" id="PTHR43798:SF31">
    <property type="entry name" value="AB HYDROLASE SUPERFAMILY PROTEIN YCLE"/>
    <property type="match status" value="1"/>
</dbReference>
<dbReference type="Gene3D" id="3.40.50.1820">
    <property type="entry name" value="alpha/beta hydrolase"/>
    <property type="match status" value="1"/>
</dbReference>
<evidence type="ECO:0000313" key="3">
    <source>
        <dbReference type="EMBL" id="MDT0459755.1"/>
    </source>
</evidence>
<proteinExistence type="predicted"/>
<comment type="caution">
    <text evidence="3">The sequence shown here is derived from an EMBL/GenBank/DDBJ whole genome shotgun (WGS) entry which is preliminary data.</text>
</comment>
<reference evidence="3" key="1">
    <citation type="submission" date="2024-05" db="EMBL/GenBank/DDBJ databases">
        <title>30 novel species of actinomycetes from the DSMZ collection.</title>
        <authorList>
            <person name="Nouioui I."/>
        </authorList>
    </citation>
    <scope>NUCLEOTIDE SEQUENCE</scope>
    <source>
        <strain evidence="3">DSM 41527</strain>
    </source>
</reference>
<gene>
    <name evidence="3" type="ORF">RM550_29240</name>
</gene>
<sequence>MSFAGPEDRILPAPALSGHVSGVELLDYDAVPGLSPAGGAPGSMLLLHGFGGDKSQLRPLGDALCPAGSVAVHPSLRSHGDSHQPDWGYSVLDFSADLHRIADILPDEVHLVGYSYGGLVAAVSAVTWGASRVRSLVVIDQSFDAHPALHVADEWAEGSLLRWTYDFGHLPDLLERLGIPVLVLAGTDSGNILAGERERLSGRSGGMLRLETIRGSHADCYRNTEEIASVMRAFYRDHFAGISGVSVISGIPENGNGNGNGEKEKSA</sequence>
<keyword evidence="1 3" id="KW-0378">Hydrolase</keyword>
<keyword evidence="4" id="KW-1185">Reference proteome</keyword>
<dbReference type="GO" id="GO:0016787">
    <property type="term" value="F:hydrolase activity"/>
    <property type="evidence" value="ECO:0007669"/>
    <property type="project" value="UniProtKB-KW"/>
</dbReference>
<dbReference type="Proteomes" id="UP001180551">
    <property type="component" value="Unassembled WGS sequence"/>
</dbReference>
<evidence type="ECO:0000313" key="4">
    <source>
        <dbReference type="Proteomes" id="UP001180551"/>
    </source>
</evidence>
<name>A0ABU2TFP3_9ACTN</name>
<accession>A0ABU2TFP3</accession>
<evidence type="ECO:0000256" key="1">
    <source>
        <dbReference type="ARBA" id="ARBA00022801"/>
    </source>
</evidence>